<protein>
    <submittedName>
        <fullName evidence="1">Uncharacterized protein</fullName>
    </submittedName>
</protein>
<name>A0A8X7BM95_TRICX</name>
<evidence type="ECO:0000313" key="1">
    <source>
        <dbReference type="EMBL" id="GFY36435.1"/>
    </source>
</evidence>
<dbReference type="Proteomes" id="UP000887159">
    <property type="component" value="Unassembled WGS sequence"/>
</dbReference>
<accession>A0A8X7BM95</accession>
<gene>
    <name evidence="1" type="ORF">TNCV_3451391</name>
</gene>
<proteinExistence type="predicted"/>
<keyword evidence="2" id="KW-1185">Reference proteome</keyword>
<comment type="caution">
    <text evidence="1">The sequence shown here is derived from an EMBL/GenBank/DDBJ whole genome shotgun (WGS) entry which is preliminary data.</text>
</comment>
<organism evidence="1 2">
    <name type="scientific">Trichonephila clavipes</name>
    <name type="common">Golden silk orbweaver</name>
    <name type="synonym">Nephila clavipes</name>
    <dbReference type="NCBI Taxonomy" id="2585209"/>
    <lineage>
        <taxon>Eukaryota</taxon>
        <taxon>Metazoa</taxon>
        <taxon>Ecdysozoa</taxon>
        <taxon>Arthropoda</taxon>
        <taxon>Chelicerata</taxon>
        <taxon>Arachnida</taxon>
        <taxon>Araneae</taxon>
        <taxon>Araneomorphae</taxon>
        <taxon>Entelegynae</taxon>
        <taxon>Araneoidea</taxon>
        <taxon>Nephilidae</taxon>
        <taxon>Trichonephila</taxon>
    </lineage>
</organism>
<dbReference type="AlphaFoldDB" id="A0A8X7BM95"/>
<evidence type="ECO:0000313" key="2">
    <source>
        <dbReference type="Proteomes" id="UP000887159"/>
    </source>
</evidence>
<sequence>MLLRRLLHSTLRPEAILSASSALSENKGSLKSNGIEDLYLKTLINLRSIFERQSLITFDYRETSTIPAFLIPIHGASGSPVVVKAFNHGRKGHEFDPSN</sequence>
<dbReference type="EMBL" id="BMAU01021436">
    <property type="protein sequence ID" value="GFY36435.1"/>
    <property type="molecule type" value="Genomic_DNA"/>
</dbReference>
<reference evidence="1" key="1">
    <citation type="submission" date="2020-08" db="EMBL/GenBank/DDBJ databases">
        <title>Multicomponent nature underlies the extraordinary mechanical properties of spider dragline silk.</title>
        <authorList>
            <person name="Kono N."/>
            <person name="Nakamura H."/>
            <person name="Mori M."/>
            <person name="Yoshida Y."/>
            <person name="Ohtoshi R."/>
            <person name="Malay A.D."/>
            <person name="Moran D.A.P."/>
            <person name="Tomita M."/>
            <person name="Numata K."/>
            <person name="Arakawa K."/>
        </authorList>
    </citation>
    <scope>NUCLEOTIDE SEQUENCE</scope>
</reference>